<feature type="transmembrane region" description="Helical" evidence="5">
    <location>
        <begin position="418"/>
        <end position="444"/>
    </location>
</feature>
<feature type="chain" id="PRO_5019537264" evidence="6">
    <location>
        <begin position="24"/>
        <end position="525"/>
    </location>
</feature>
<feature type="transmembrane region" description="Helical" evidence="5">
    <location>
        <begin position="456"/>
        <end position="476"/>
    </location>
</feature>
<feature type="transmembrane region" description="Helical" evidence="5">
    <location>
        <begin position="202"/>
        <end position="222"/>
    </location>
</feature>
<keyword evidence="3 5" id="KW-1133">Transmembrane helix</keyword>
<dbReference type="InterPro" id="IPR036259">
    <property type="entry name" value="MFS_trans_sf"/>
</dbReference>
<dbReference type="Proteomes" id="UP000289340">
    <property type="component" value="Chromosome 2"/>
</dbReference>
<name>A0A445LSS1_GLYSO</name>
<feature type="transmembrane region" description="Helical" evidence="5">
    <location>
        <begin position="496"/>
        <end position="515"/>
    </location>
</feature>
<feature type="domain" description="Nodulin-like" evidence="7">
    <location>
        <begin position="8"/>
        <end position="255"/>
    </location>
</feature>
<dbReference type="Pfam" id="PF06813">
    <property type="entry name" value="Nodulin-like"/>
    <property type="match status" value="1"/>
</dbReference>
<feature type="transmembrane region" description="Helical" evidence="5">
    <location>
        <begin position="234"/>
        <end position="253"/>
    </location>
</feature>
<feature type="transmembrane region" description="Helical" evidence="5">
    <location>
        <begin position="396"/>
        <end position="412"/>
    </location>
</feature>
<dbReference type="SUPFAM" id="SSF103473">
    <property type="entry name" value="MFS general substrate transporter"/>
    <property type="match status" value="1"/>
</dbReference>
<dbReference type="InterPro" id="IPR056555">
    <property type="entry name" value="NFD4_C"/>
</dbReference>
<evidence type="ECO:0000313" key="10">
    <source>
        <dbReference type="Proteomes" id="UP000289340"/>
    </source>
</evidence>
<organism evidence="9 10">
    <name type="scientific">Glycine soja</name>
    <name type="common">Wild soybean</name>
    <dbReference type="NCBI Taxonomy" id="3848"/>
    <lineage>
        <taxon>Eukaryota</taxon>
        <taxon>Viridiplantae</taxon>
        <taxon>Streptophyta</taxon>
        <taxon>Embryophyta</taxon>
        <taxon>Tracheophyta</taxon>
        <taxon>Spermatophyta</taxon>
        <taxon>Magnoliopsida</taxon>
        <taxon>eudicotyledons</taxon>
        <taxon>Gunneridae</taxon>
        <taxon>Pentapetalae</taxon>
        <taxon>rosids</taxon>
        <taxon>fabids</taxon>
        <taxon>Fabales</taxon>
        <taxon>Fabaceae</taxon>
        <taxon>Papilionoideae</taxon>
        <taxon>50 kb inversion clade</taxon>
        <taxon>NPAAA clade</taxon>
        <taxon>indigoferoid/millettioid clade</taxon>
        <taxon>Phaseoleae</taxon>
        <taxon>Glycine</taxon>
        <taxon>Glycine subgen. Soja</taxon>
    </lineage>
</organism>
<dbReference type="InterPro" id="IPR010658">
    <property type="entry name" value="Nodulin-like"/>
</dbReference>
<gene>
    <name evidence="9" type="ORF">D0Y65_004842</name>
</gene>
<keyword evidence="2 5" id="KW-0812">Transmembrane</keyword>
<sequence length="525" mass="58311">MRTSTAFQWLSLVGIIWLQSINGTNTNFPAYSSQLKQLLSMSQFQLNNLAFASDAGKLFGFFSGMAAFHLPLWLVLMIGSTLGLIGYGVQYLFISNQISSLSYWHVFLLTVLAGNSICWINTVCYVITIRNFSSDHRQVAVGLTTSYQGLSAKIFTSIVDAVSLHKKAKTFLFLNSFLPLIVALIAAPVVREIEAVTTRPKHIMSVGFVVMFVITIATGIYAVMSSLEFVSSKISPLGSLIGMLVSLLFPLLVPLSMKINALVGSWHKNREKQRVYHFTSEESHDDEGRIENEVKEGEDSREVNQEVGIGIREEIGVKLMLRRIDFWLYFFVYLFGATLGLVFLNNLGQIAESRGYSRTSSLVSLSSSFGFFGRLMPSIVDYFYRGKCTISRPASMVALMAPTAGSFFLLLHNTNLALYVGTAIIGVCTGAITSISVSTTTELFGTKNFSVNHNVVVANIPVGSFLFGYLAAFVYHKGGHHEHGKCMGMECYRDTFIIWGSLCFFGTFLAFVLHVRTRKFYSYKL</sequence>
<evidence type="ECO:0000256" key="2">
    <source>
        <dbReference type="ARBA" id="ARBA00022692"/>
    </source>
</evidence>
<dbReference type="PANTHER" id="PTHR21576">
    <property type="entry name" value="UNCHARACTERIZED NODULIN-LIKE PROTEIN"/>
    <property type="match status" value="1"/>
</dbReference>
<dbReference type="Pfam" id="PF23262">
    <property type="entry name" value="NFD4_C"/>
    <property type="match status" value="1"/>
</dbReference>
<evidence type="ECO:0000256" key="4">
    <source>
        <dbReference type="ARBA" id="ARBA00023136"/>
    </source>
</evidence>
<evidence type="ECO:0000256" key="5">
    <source>
        <dbReference type="SAM" id="Phobius"/>
    </source>
</evidence>
<dbReference type="Gene3D" id="1.20.1250.20">
    <property type="entry name" value="MFS general substrate transporter like domains"/>
    <property type="match status" value="1"/>
</dbReference>
<protein>
    <submittedName>
        <fullName evidence="9">Protein NUCLEAR FUSION DEFECTIVE 4</fullName>
    </submittedName>
</protein>
<dbReference type="EMBL" id="QZWG01000002">
    <property type="protein sequence ID" value="RZC26369.1"/>
    <property type="molecule type" value="Genomic_DNA"/>
</dbReference>
<evidence type="ECO:0000256" key="1">
    <source>
        <dbReference type="ARBA" id="ARBA00004141"/>
    </source>
</evidence>
<feature type="transmembrane region" description="Helical" evidence="5">
    <location>
        <begin position="171"/>
        <end position="190"/>
    </location>
</feature>
<evidence type="ECO:0000259" key="7">
    <source>
        <dbReference type="Pfam" id="PF06813"/>
    </source>
</evidence>
<evidence type="ECO:0000256" key="3">
    <source>
        <dbReference type="ARBA" id="ARBA00022989"/>
    </source>
</evidence>
<feature type="domain" description="NFD4 C-terminal" evidence="8">
    <location>
        <begin position="309"/>
        <end position="522"/>
    </location>
</feature>
<keyword evidence="6" id="KW-0732">Signal</keyword>
<dbReference type="PANTHER" id="PTHR21576:SF11">
    <property type="entry name" value="MAJOR FACILITATOR SUPERFAMILY PROTEIN"/>
    <property type="match status" value="1"/>
</dbReference>
<feature type="transmembrane region" description="Helical" evidence="5">
    <location>
        <begin position="326"/>
        <end position="344"/>
    </location>
</feature>
<keyword evidence="10" id="KW-1185">Reference proteome</keyword>
<evidence type="ECO:0000313" key="9">
    <source>
        <dbReference type="EMBL" id="RZC26369.1"/>
    </source>
</evidence>
<evidence type="ECO:0000259" key="8">
    <source>
        <dbReference type="Pfam" id="PF23262"/>
    </source>
</evidence>
<comment type="caution">
    <text evidence="9">The sequence shown here is derived from an EMBL/GenBank/DDBJ whole genome shotgun (WGS) entry which is preliminary data.</text>
</comment>
<reference evidence="9 10" key="1">
    <citation type="submission" date="2018-09" db="EMBL/GenBank/DDBJ databases">
        <title>A high-quality reference genome of wild soybean provides a powerful tool to mine soybean genomes.</title>
        <authorList>
            <person name="Xie M."/>
            <person name="Chung C.Y.L."/>
            <person name="Li M.-W."/>
            <person name="Wong F.-L."/>
            <person name="Chan T.-F."/>
            <person name="Lam H.-M."/>
        </authorList>
    </citation>
    <scope>NUCLEOTIDE SEQUENCE [LARGE SCALE GENOMIC DNA]</scope>
    <source>
        <strain evidence="10">cv. W05</strain>
        <tissue evidence="9">Hypocotyl of etiolated seedlings</tissue>
    </source>
</reference>
<feature type="transmembrane region" description="Helical" evidence="5">
    <location>
        <begin position="72"/>
        <end position="94"/>
    </location>
</feature>
<keyword evidence="4 5" id="KW-0472">Membrane</keyword>
<comment type="subcellular location">
    <subcellularLocation>
        <location evidence="1">Membrane</location>
        <topology evidence="1">Multi-pass membrane protein</topology>
    </subcellularLocation>
</comment>
<accession>A0A445LSS1</accession>
<dbReference type="AlphaFoldDB" id="A0A445LSS1"/>
<evidence type="ECO:0000256" key="6">
    <source>
        <dbReference type="SAM" id="SignalP"/>
    </source>
</evidence>
<feature type="signal peptide" evidence="6">
    <location>
        <begin position="1"/>
        <end position="23"/>
    </location>
</feature>
<dbReference type="Gramene" id="XM_028359144.1">
    <property type="protein sequence ID" value="XP_028214945.1"/>
    <property type="gene ID" value="LOC114396998"/>
</dbReference>
<feature type="transmembrane region" description="Helical" evidence="5">
    <location>
        <begin position="106"/>
        <end position="128"/>
    </location>
</feature>
<dbReference type="GO" id="GO:0016020">
    <property type="term" value="C:membrane"/>
    <property type="evidence" value="ECO:0007669"/>
    <property type="project" value="UniProtKB-SubCell"/>
</dbReference>
<proteinExistence type="predicted"/>